<proteinExistence type="predicted"/>
<evidence type="ECO:0000313" key="1">
    <source>
        <dbReference type="EMBL" id="KAF8440255.1"/>
    </source>
</evidence>
<keyword evidence="2" id="KW-1185">Reference proteome</keyword>
<sequence>MSQIGKWLVQIMVIGASIINSKLKNPWLDKLQEKSLCVGVMSSSSSTLYHFQHILADTILHNYLDTLNIEFLVYKISMHGCSSGLTLWTSWIHAQLRPLTMLVGGVGYAMTSVPALSSLEAENVAYINISESNYKVEQKESRISRMETTLDVVIGFRLSSPKNEHLKSVAMQKSPQVKHIQLVKLVEVWEQWFGWRVEARGDSVGREHQDMKGKLFQTFAKLQDSDTAFDGTPGAGPLQLLG</sequence>
<dbReference type="Proteomes" id="UP001194468">
    <property type="component" value="Unassembled WGS sequence"/>
</dbReference>
<evidence type="ECO:0000313" key="2">
    <source>
        <dbReference type="Proteomes" id="UP001194468"/>
    </source>
</evidence>
<reference evidence="1" key="2">
    <citation type="journal article" date="2020" name="Nat. Commun.">
        <title>Large-scale genome sequencing of mycorrhizal fungi provides insights into the early evolution of symbiotic traits.</title>
        <authorList>
            <person name="Miyauchi S."/>
            <person name="Kiss E."/>
            <person name="Kuo A."/>
            <person name="Drula E."/>
            <person name="Kohler A."/>
            <person name="Sanchez-Garcia M."/>
            <person name="Morin E."/>
            <person name="Andreopoulos B."/>
            <person name="Barry K.W."/>
            <person name="Bonito G."/>
            <person name="Buee M."/>
            <person name="Carver A."/>
            <person name="Chen C."/>
            <person name="Cichocki N."/>
            <person name="Clum A."/>
            <person name="Culley D."/>
            <person name="Crous P.W."/>
            <person name="Fauchery L."/>
            <person name="Girlanda M."/>
            <person name="Hayes R.D."/>
            <person name="Keri Z."/>
            <person name="LaButti K."/>
            <person name="Lipzen A."/>
            <person name="Lombard V."/>
            <person name="Magnuson J."/>
            <person name="Maillard F."/>
            <person name="Murat C."/>
            <person name="Nolan M."/>
            <person name="Ohm R.A."/>
            <person name="Pangilinan J."/>
            <person name="Pereira M.F."/>
            <person name="Perotto S."/>
            <person name="Peter M."/>
            <person name="Pfister S."/>
            <person name="Riley R."/>
            <person name="Sitrit Y."/>
            <person name="Stielow J.B."/>
            <person name="Szollosi G."/>
            <person name="Zifcakova L."/>
            <person name="Stursova M."/>
            <person name="Spatafora J.W."/>
            <person name="Tedersoo L."/>
            <person name="Vaario L.M."/>
            <person name="Yamada A."/>
            <person name="Yan M."/>
            <person name="Wang P."/>
            <person name="Xu J."/>
            <person name="Bruns T."/>
            <person name="Baldrian P."/>
            <person name="Vilgalys R."/>
            <person name="Dunand C."/>
            <person name="Henrissat B."/>
            <person name="Grigoriev I.V."/>
            <person name="Hibbett D."/>
            <person name="Nagy L.G."/>
            <person name="Martin F.M."/>
        </authorList>
    </citation>
    <scope>NUCLEOTIDE SEQUENCE</scope>
    <source>
        <strain evidence="1">BED1</strain>
    </source>
</reference>
<reference evidence="1" key="1">
    <citation type="submission" date="2019-10" db="EMBL/GenBank/DDBJ databases">
        <authorList>
            <consortium name="DOE Joint Genome Institute"/>
            <person name="Kuo A."/>
            <person name="Miyauchi S."/>
            <person name="Kiss E."/>
            <person name="Drula E."/>
            <person name="Kohler A."/>
            <person name="Sanchez-Garcia M."/>
            <person name="Andreopoulos B."/>
            <person name="Barry K.W."/>
            <person name="Bonito G."/>
            <person name="Buee M."/>
            <person name="Carver A."/>
            <person name="Chen C."/>
            <person name="Cichocki N."/>
            <person name="Clum A."/>
            <person name="Culley D."/>
            <person name="Crous P.W."/>
            <person name="Fauchery L."/>
            <person name="Girlanda M."/>
            <person name="Hayes R."/>
            <person name="Keri Z."/>
            <person name="LaButti K."/>
            <person name="Lipzen A."/>
            <person name="Lombard V."/>
            <person name="Magnuson J."/>
            <person name="Maillard F."/>
            <person name="Morin E."/>
            <person name="Murat C."/>
            <person name="Nolan M."/>
            <person name="Ohm R."/>
            <person name="Pangilinan J."/>
            <person name="Pereira M."/>
            <person name="Perotto S."/>
            <person name="Peter M."/>
            <person name="Riley R."/>
            <person name="Sitrit Y."/>
            <person name="Stielow B."/>
            <person name="Szollosi G."/>
            <person name="Zifcakova L."/>
            <person name="Stursova M."/>
            <person name="Spatafora J.W."/>
            <person name="Tedersoo L."/>
            <person name="Vaario L.-M."/>
            <person name="Yamada A."/>
            <person name="Yan M."/>
            <person name="Wang P."/>
            <person name="Xu J."/>
            <person name="Bruns T."/>
            <person name="Baldrian P."/>
            <person name="Vilgalys R."/>
            <person name="Henrissat B."/>
            <person name="Grigoriev I.V."/>
            <person name="Hibbett D."/>
            <person name="Nagy L.G."/>
            <person name="Martin F.M."/>
        </authorList>
    </citation>
    <scope>NUCLEOTIDE SEQUENCE</scope>
    <source>
        <strain evidence="1">BED1</strain>
    </source>
</reference>
<protein>
    <submittedName>
        <fullName evidence="1">Uncharacterized protein</fullName>
    </submittedName>
</protein>
<dbReference type="AlphaFoldDB" id="A0AAD4GFS9"/>
<comment type="caution">
    <text evidence="1">The sequence shown here is derived from an EMBL/GenBank/DDBJ whole genome shotgun (WGS) entry which is preliminary data.</text>
</comment>
<gene>
    <name evidence="1" type="ORF">L210DRAFT_3503965</name>
</gene>
<accession>A0AAD4GFS9</accession>
<organism evidence="1 2">
    <name type="scientific">Boletus edulis BED1</name>
    <dbReference type="NCBI Taxonomy" id="1328754"/>
    <lineage>
        <taxon>Eukaryota</taxon>
        <taxon>Fungi</taxon>
        <taxon>Dikarya</taxon>
        <taxon>Basidiomycota</taxon>
        <taxon>Agaricomycotina</taxon>
        <taxon>Agaricomycetes</taxon>
        <taxon>Agaricomycetidae</taxon>
        <taxon>Boletales</taxon>
        <taxon>Boletineae</taxon>
        <taxon>Boletaceae</taxon>
        <taxon>Boletoideae</taxon>
        <taxon>Boletus</taxon>
    </lineage>
</organism>
<dbReference type="EMBL" id="WHUW01000012">
    <property type="protein sequence ID" value="KAF8440255.1"/>
    <property type="molecule type" value="Genomic_DNA"/>
</dbReference>
<name>A0AAD4GFS9_BOLED</name>